<evidence type="ECO:0000256" key="3">
    <source>
        <dbReference type="ARBA" id="ARBA00007131"/>
    </source>
</evidence>
<keyword evidence="10" id="KW-0786">Thiamine pyrophosphate</keyword>
<evidence type="ECO:0000256" key="6">
    <source>
        <dbReference type="ARBA" id="ARBA00022679"/>
    </source>
</evidence>
<evidence type="ECO:0000313" key="14">
    <source>
        <dbReference type="FlyBase" id="FBgn0037607"/>
    </source>
</evidence>
<evidence type="ECO:0000313" key="13">
    <source>
        <dbReference type="EMBL" id="AAL28544.1"/>
    </source>
</evidence>
<keyword evidence="9" id="KW-0460">Magnesium</keyword>
<dbReference type="SUPFAM" id="SSF52922">
    <property type="entry name" value="TK C-terminal domain-like"/>
    <property type="match status" value="1"/>
</dbReference>
<dbReference type="InterPro" id="IPR029061">
    <property type="entry name" value="THDP-binding"/>
</dbReference>
<dbReference type="FlyBase" id="FBgn0037607">
    <property type="gene designation" value="Tkt"/>
</dbReference>
<dbReference type="PeptideAtlas" id="Q95S19"/>
<dbReference type="GO" id="GO:0046872">
    <property type="term" value="F:metal ion binding"/>
    <property type="evidence" value="ECO:0007669"/>
    <property type="project" value="UniProtKB-KW"/>
</dbReference>
<dbReference type="FunFam" id="3.40.50.920:FF:000008">
    <property type="entry name" value="transketolase isoform X2"/>
    <property type="match status" value="1"/>
</dbReference>
<proteinExistence type="evidence at transcript level"/>
<dbReference type="PANTHER" id="PTHR43195:SF1">
    <property type="entry name" value="FI06132P-RELATED"/>
    <property type="match status" value="1"/>
</dbReference>
<evidence type="ECO:0000256" key="9">
    <source>
        <dbReference type="ARBA" id="ARBA00022842"/>
    </source>
</evidence>
<dbReference type="InterPro" id="IPR009014">
    <property type="entry name" value="Transketo_C/PFOR_II"/>
</dbReference>
<dbReference type="PANTHER" id="PTHR43195">
    <property type="entry name" value="TRANSKETOLASE"/>
    <property type="match status" value="1"/>
</dbReference>
<dbReference type="InterPro" id="IPR005475">
    <property type="entry name" value="Transketolase-like_Pyr-bd"/>
</dbReference>
<evidence type="ECO:0000259" key="11">
    <source>
        <dbReference type="Pfam" id="PF02779"/>
    </source>
</evidence>
<dbReference type="Bgee" id="FBgn0037607">
    <property type="expression patterns" value="Expressed in adult Malpighian tubule (Drosophila) and 207 other cell types or tissues"/>
</dbReference>
<dbReference type="Gene3D" id="3.40.50.970">
    <property type="match status" value="1"/>
</dbReference>
<evidence type="ECO:0000256" key="4">
    <source>
        <dbReference type="ARBA" id="ARBA00011738"/>
    </source>
</evidence>
<comment type="subunit">
    <text evidence="4">Homodimer.</text>
</comment>
<evidence type="ECO:0000256" key="2">
    <source>
        <dbReference type="ARBA" id="ARBA00001964"/>
    </source>
</evidence>
<dbReference type="SUPFAM" id="SSF52518">
    <property type="entry name" value="Thiamin diphosphate-binding fold (THDP-binding)"/>
    <property type="match status" value="1"/>
</dbReference>
<dbReference type="InterPro" id="IPR051424">
    <property type="entry name" value="Transketolase-like"/>
</dbReference>
<name>Q95S19_DROME</name>
<protein>
    <recommendedName>
        <fullName evidence="5">transketolase</fullName>
        <ecNumber evidence="5">2.2.1.1</ecNumber>
    </recommendedName>
</protein>
<sequence length="221" mass="23749">MGAISQTNVNFVGSHCGCSIGEDGPSQMGLEDIAMFRTIPGSTIFYPSDAVSTERAVELAANTKGVCFIRTSRPNTCVIYDNEEPFTIGRGKVVRQKSSDEVLLIGAGITLYECLAAADQLEKNCITVRVIDPFTVKPLDAELIIEHGKQCGGRVVVVEDHYQQGGLGEAVLSALAGERNFVVKHLYVPTVPRSGPPSVLIDMFGISARHVVNAVNEILKD</sequence>
<dbReference type="GO" id="GO:0004802">
    <property type="term" value="F:transketolase activity"/>
    <property type="evidence" value="ECO:0007669"/>
    <property type="project" value="UniProtKB-EC"/>
</dbReference>
<accession>Q95S19</accession>
<dbReference type="VEuPathDB" id="VectorBase:FBgn0037607"/>
<dbReference type="Pfam" id="PF02780">
    <property type="entry name" value="Transketolase_C"/>
    <property type="match status" value="1"/>
</dbReference>
<keyword evidence="7" id="KW-0479">Metal-binding</keyword>
<dbReference type="EC" id="2.2.1.1" evidence="5"/>
<dbReference type="PROSITE" id="PS00802">
    <property type="entry name" value="TRANSKETOLASE_2"/>
    <property type="match status" value="1"/>
</dbReference>
<comment type="cofactor">
    <cofactor evidence="2">
        <name>thiamine diphosphate</name>
        <dbReference type="ChEBI" id="CHEBI:58937"/>
    </cofactor>
</comment>
<dbReference type="GO" id="GO:0005829">
    <property type="term" value="C:cytosol"/>
    <property type="evidence" value="ECO:0007005"/>
    <property type="project" value="FlyBase"/>
</dbReference>
<dbReference type="InterPro" id="IPR033248">
    <property type="entry name" value="Transketolase_C"/>
</dbReference>
<dbReference type="OrthoDB" id="10267175at2759"/>
<feature type="domain" description="Transketolase-like pyrimidine-binding" evidence="11">
    <location>
        <begin position="3"/>
        <end position="76"/>
    </location>
</feature>
<feature type="domain" description="Transketolase C-terminal" evidence="12">
    <location>
        <begin position="91"/>
        <end position="211"/>
    </location>
</feature>
<dbReference type="Gene3D" id="3.40.50.920">
    <property type="match status" value="1"/>
</dbReference>
<organism evidence="13">
    <name type="scientific">Drosophila melanogaster</name>
    <name type="common">Fruit fly</name>
    <dbReference type="NCBI Taxonomy" id="7227"/>
    <lineage>
        <taxon>Eukaryota</taxon>
        <taxon>Metazoa</taxon>
        <taxon>Ecdysozoa</taxon>
        <taxon>Arthropoda</taxon>
        <taxon>Hexapoda</taxon>
        <taxon>Insecta</taxon>
        <taxon>Pterygota</taxon>
        <taxon>Neoptera</taxon>
        <taxon>Endopterygota</taxon>
        <taxon>Diptera</taxon>
        <taxon>Brachycera</taxon>
        <taxon>Muscomorpha</taxon>
        <taxon>Ephydroidea</taxon>
        <taxon>Drosophilidae</taxon>
        <taxon>Drosophila</taxon>
        <taxon>Sophophora</taxon>
    </lineage>
</organism>
<dbReference type="AGR" id="FB:FBgn0037607"/>
<evidence type="ECO:0000259" key="12">
    <source>
        <dbReference type="Pfam" id="PF02780"/>
    </source>
</evidence>
<dbReference type="ExpressionAtlas" id="Q95S19">
    <property type="expression patterns" value="baseline and differential"/>
</dbReference>
<dbReference type="AlphaFoldDB" id="Q95S19"/>
<keyword evidence="8" id="KW-0106">Calcium</keyword>
<evidence type="ECO:0000256" key="5">
    <source>
        <dbReference type="ARBA" id="ARBA00013152"/>
    </source>
</evidence>
<reference evidence="13" key="1">
    <citation type="submission" date="2001-10" db="EMBL/GenBank/DDBJ databases">
        <authorList>
            <person name="Stapleton M."/>
            <person name="Brokstein P."/>
            <person name="Hong L."/>
            <person name="Agbayani A."/>
            <person name="Carlson J."/>
            <person name="Champe M."/>
            <person name="Chavez C."/>
            <person name="Dorsett V."/>
            <person name="Farfan D."/>
            <person name="Frise E."/>
            <person name="George R."/>
            <person name="Gonzalez M."/>
            <person name="Guarin H."/>
            <person name="Li P."/>
            <person name="Liao G."/>
            <person name="Miranda A."/>
            <person name="Mungall C.J."/>
            <person name="Nunoo J."/>
            <person name="Pacleb J."/>
            <person name="Paragas V."/>
            <person name="Park S."/>
            <person name="Phouanenavong S."/>
            <person name="Wan K."/>
            <person name="Yu C."/>
            <person name="Lewis S.E."/>
            <person name="Rubin G.M."/>
            <person name="Celniker S."/>
        </authorList>
    </citation>
    <scope>NUCLEOTIDE SEQUENCE</scope>
    <source>
        <strain evidence="13">Berkeley</strain>
    </source>
</reference>
<evidence type="ECO:0000256" key="8">
    <source>
        <dbReference type="ARBA" id="ARBA00022837"/>
    </source>
</evidence>
<dbReference type="EMBL" id="AY060996">
    <property type="protein sequence ID" value="AAL28544.1"/>
    <property type="molecule type" value="mRNA"/>
</dbReference>
<keyword evidence="6" id="KW-0808">Transferase</keyword>
<comment type="cofactor">
    <cofactor evidence="1">
        <name>Ca(2+)</name>
        <dbReference type="ChEBI" id="CHEBI:29108"/>
    </cofactor>
</comment>
<gene>
    <name evidence="14" type="primary">Tkt</name>
    <name evidence="13 14" type="ORF">CG8036</name>
</gene>
<dbReference type="CDD" id="cd07033">
    <property type="entry name" value="TPP_PYR_DXS_TK_like"/>
    <property type="match status" value="1"/>
</dbReference>
<dbReference type="Pfam" id="PF02779">
    <property type="entry name" value="Transket_pyr"/>
    <property type="match status" value="1"/>
</dbReference>
<evidence type="ECO:0000256" key="7">
    <source>
        <dbReference type="ARBA" id="ARBA00022723"/>
    </source>
</evidence>
<dbReference type="FunFam" id="3.40.50.970:FF:000129">
    <property type="entry name" value="Transketolase"/>
    <property type="match status" value="1"/>
</dbReference>
<evidence type="ECO:0000256" key="10">
    <source>
        <dbReference type="ARBA" id="ARBA00023052"/>
    </source>
</evidence>
<comment type="similarity">
    <text evidence="3">Belongs to the transketolase family.</text>
</comment>
<evidence type="ECO:0000256" key="1">
    <source>
        <dbReference type="ARBA" id="ARBA00001913"/>
    </source>
</evidence>
<dbReference type="InterPro" id="IPR020826">
    <property type="entry name" value="Transketolase_BS"/>
</dbReference>
<dbReference type="HOGENOM" id="CLU_009227_3_0_1"/>